<reference evidence="2 3" key="2">
    <citation type="submission" date="2013-04" db="EMBL/GenBank/DDBJ databases">
        <authorList>
            <person name="Fiebig A."/>
            <person name="Pradella S."/>
            <person name="Wagner-Doebler I."/>
        </authorList>
    </citation>
    <scope>NUCLEOTIDE SEQUENCE [LARGE SCALE GENOMIC DNA]</scope>
    <source>
        <strain evidence="3">DSM 17067 / NCIMB 14079 / DFL-11</strain>
        <plasmid evidence="3">pladfl_1</plasmid>
    </source>
</reference>
<evidence type="ECO:0000256" key="1">
    <source>
        <dbReference type="SAM" id="MobiDB-lite"/>
    </source>
</evidence>
<organism evidence="2 3">
    <name type="scientific">Roseibium alexandrii (strain DSM 17067 / NCIMB 14079 / DFL-11)</name>
    <name type="common">Labrenzia alexandrii</name>
    <dbReference type="NCBI Taxonomy" id="244592"/>
    <lineage>
        <taxon>Bacteria</taxon>
        <taxon>Pseudomonadati</taxon>
        <taxon>Pseudomonadota</taxon>
        <taxon>Alphaproteobacteria</taxon>
        <taxon>Hyphomicrobiales</taxon>
        <taxon>Stappiaceae</taxon>
        <taxon>Roseibium</taxon>
    </lineage>
</organism>
<protein>
    <recommendedName>
        <fullName evidence="4">HTH cro/C1-type domain-containing protein</fullName>
    </recommendedName>
</protein>
<feature type="compositionally biased region" description="Polar residues" evidence="1">
    <location>
        <begin position="23"/>
        <end position="36"/>
    </location>
</feature>
<gene>
    <name evidence="2" type="ORF">SADFL11_00050150</name>
</gene>
<evidence type="ECO:0008006" key="4">
    <source>
        <dbReference type="Google" id="ProtNLM"/>
    </source>
</evidence>
<sequence>MKTVVDTLGVNLTAVREWAKGNTKPSHSYQKTQDATRSPRIKT</sequence>
<dbReference type="Proteomes" id="UP000004703">
    <property type="component" value="Plasmid pLADFL_1"/>
</dbReference>
<reference evidence="2 3" key="1">
    <citation type="submission" date="2008-01" db="EMBL/GenBank/DDBJ databases">
        <authorList>
            <person name="Wagner-Dobler I."/>
            <person name="Ferriera S."/>
            <person name="Johnson J."/>
            <person name="Kravitz S."/>
            <person name="Beeson K."/>
            <person name="Sutton G."/>
            <person name="Rogers Y.-H."/>
            <person name="Friedman R."/>
            <person name="Frazier M."/>
            <person name="Venter J.C."/>
        </authorList>
    </citation>
    <scope>NUCLEOTIDE SEQUENCE [LARGE SCALE GENOMIC DNA]</scope>
    <source>
        <strain evidence="3">DSM 17067 / NCIMB 14079 / DFL-11</strain>
        <plasmid evidence="3">pladfl_1</plasmid>
    </source>
</reference>
<name>A0A5E8UX70_ROSAD</name>
<proteinExistence type="predicted"/>
<comment type="caution">
    <text evidence="2">The sequence shown here is derived from an EMBL/GenBank/DDBJ whole genome shotgun (WGS) entry which is preliminary data.</text>
</comment>
<geneLocation type="plasmid" evidence="3">
    <name>pladfl_1</name>
</geneLocation>
<feature type="region of interest" description="Disordered" evidence="1">
    <location>
        <begin position="19"/>
        <end position="43"/>
    </location>
</feature>
<dbReference type="AlphaFoldDB" id="A0A5E8UX70"/>
<evidence type="ECO:0000313" key="3">
    <source>
        <dbReference type="Proteomes" id="UP000004703"/>
    </source>
</evidence>
<dbReference type="EMBL" id="ACCU02000005">
    <property type="protein sequence ID" value="RMX61760.1"/>
    <property type="molecule type" value="Genomic_DNA"/>
</dbReference>
<evidence type="ECO:0000313" key="2">
    <source>
        <dbReference type="EMBL" id="RMX61760.1"/>
    </source>
</evidence>
<keyword evidence="2" id="KW-0614">Plasmid</keyword>
<accession>A0A5E8UX70</accession>